<dbReference type="PIRSF" id="PIRSF000124">
    <property type="entry name" value="UDPglc_GDPman_dh"/>
    <property type="match status" value="1"/>
</dbReference>
<reference evidence="6 7" key="1">
    <citation type="submission" date="2016-10" db="EMBL/GenBank/DDBJ databases">
        <authorList>
            <person name="de Groot N.N."/>
        </authorList>
    </citation>
    <scope>NUCLEOTIDE SEQUENCE [LARGE SCALE GENOMIC DNA]</scope>
    <source>
        <strain evidence="6 7">DSM 18978</strain>
    </source>
</reference>
<evidence type="ECO:0000256" key="3">
    <source>
        <dbReference type="PIRNR" id="PIRNR000124"/>
    </source>
</evidence>
<dbReference type="EMBL" id="FMUS01000010">
    <property type="protein sequence ID" value="SCY57704.1"/>
    <property type="molecule type" value="Genomic_DNA"/>
</dbReference>
<organism evidence="6 7">
    <name type="scientific">Alkaliphilus peptidifermentans DSM 18978</name>
    <dbReference type="NCBI Taxonomy" id="1120976"/>
    <lineage>
        <taxon>Bacteria</taxon>
        <taxon>Bacillati</taxon>
        <taxon>Bacillota</taxon>
        <taxon>Clostridia</taxon>
        <taxon>Peptostreptococcales</taxon>
        <taxon>Natronincolaceae</taxon>
        <taxon>Alkaliphilus</taxon>
    </lineage>
</organism>
<evidence type="ECO:0000313" key="6">
    <source>
        <dbReference type="EMBL" id="SCY57704.1"/>
    </source>
</evidence>
<dbReference type="InterPro" id="IPR001732">
    <property type="entry name" value="UDP-Glc/GDP-Man_DH_N"/>
</dbReference>
<dbReference type="PANTHER" id="PTHR43491">
    <property type="entry name" value="UDP-N-ACETYL-D-MANNOSAMINE DEHYDROGENASE"/>
    <property type="match status" value="1"/>
</dbReference>
<protein>
    <submittedName>
        <fullName evidence="6">UDP-N-acetyl-D-glucosamine dehydrogenase</fullName>
    </submittedName>
</protein>
<keyword evidence="4" id="KW-1133">Transmembrane helix</keyword>
<dbReference type="InterPro" id="IPR028359">
    <property type="entry name" value="UDP_ManNAc/GlcNAc_DH"/>
</dbReference>
<dbReference type="Proteomes" id="UP000198636">
    <property type="component" value="Unassembled WGS sequence"/>
</dbReference>
<dbReference type="AlphaFoldDB" id="A0A1G5H1T8"/>
<dbReference type="Pfam" id="PF03721">
    <property type="entry name" value="UDPG_MGDP_dh_N"/>
    <property type="match status" value="1"/>
</dbReference>
<dbReference type="InterPro" id="IPR014027">
    <property type="entry name" value="UDP-Glc/GDP-Man_DH_C"/>
</dbReference>
<dbReference type="GO" id="GO:0016616">
    <property type="term" value="F:oxidoreductase activity, acting on the CH-OH group of donors, NAD or NADP as acceptor"/>
    <property type="evidence" value="ECO:0007669"/>
    <property type="project" value="InterPro"/>
</dbReference>
<keyword evidence="4" id="KW-0472">Membrane</keyword>
<dbReference type="SUPFAM" id="SSF52413">
    <property type="entry name" value="UDP-glucose/GDP-mannose dehydrogenase C-terminal domain"/>
    <property type="match status" value="1"/>
</dbReference>
<feature type="transmembrane region" description="Helical" evidence="4">
    <location>
        <begin position="12"/>
        <end position="30"/>
    </location>
</feature>
<dbReference type="GO" id="GO:0000271">
    <property type="term" value="P:polysaccharide biosynthetic process"/>
    <property type="evidence" value="ECO:0007669"/>
    <property type="project" value="InterPro"/>
</dbReference>
<dbReference type="NCBIfam" id="TIGR03026">
    <property type="entry name" value="NDP-sugDHase"/>
    <property type="match status" value="1"/>
</dbReference>
<keyword evidence="7" id="KW-1185">Reference proteome</keyword>
<dbReference type="InterPro" id="IPR017476">
    <property type="entry name" value="UDP-Glc/GDP-Man"/>
</dbReference>
<dbReference type="SMART" id="SM00984">
    <property type="entry name" value="UDPG_MGDP_dh_C"/>
    <property type="match status" value="1"/>
</dbReference>
<gene>
    <name evidence="6" type="ORF">SAMN03080606_01876</name>
</gene>
<dbReference type="InterPro" id="IPR014026">
    <property type="entry name" value="UDP-Glc/GDP-Man_DH_dimer"/>
</dbReference>
<evidence type="ECO:0000256" key="2">
    <source>
        <dbReference type="ARBA" id="ARBA00023027"/>
    </source>
</evidence>
<dbReference type="SUPFAM" id="SSF48179">
    <property type="entry name" value="6-phosphogluconate dehydrogenase C-terminal domain-like"/>
    <property type="match status" value="1"/>
</dbReference>
<dbReference type="PIRSF" id="PIRSF500136">
    <property type="entry name" value="UDP_ManNAc_DH"/>
    <property type="match status" value="1"/>
</dbReference>
<proteinExistence type="inferred from homology"/>
<dbReference type="PANTHER" id="PTHR43491:SF1">
    <property type="entry name" value="UDP-N-ACETYL-D-MANNOSAMINE DEHYDROGENASE"/>
    <property type="match status" value="1"/>
</dbReference>
<dbReference type="Pfam" id="PF00984">
    <property type="entry name" value="UDPG_MGDP_dh"/>
    <property type="match status" value="1"/>
</dbReference>
<keyword evidence="4" id="KW-0812">Transmembrane</keyword>
<name>A0A1G5H1T8_9FIRM</name>
<dbReference type="Gene3D" id="3.40.50.720">
    <property type="entry name" value="NAD(P)-binding Rossmann-like Domain"/>
    <property type="match status" value="2"/>
</dbReference>
<dbReference type="RefSeq" id="WP_091542688.1">
    <property type="nucleotide sequence ID" value="NZ_FMUS01000010.1"/>
</dbReference>
<dbReference type="GO" id="GO:0051287">
    <property type="term" value="F:NAD binding"/>
    <property type="evidence" value="ECO:0007669"/>
    <property type="project" value="InterPro"/>
</dbReference>
<dbReference type="Pfam" id="PF03720">
    <property type="entry name" value="UDPG_MGDP_dh_C"/>
    <property type="match status" value="1"/>
</dbReference>
<keyword evidence="1" id="KW-0560">Oxidoreductase</keyword>
<keyword evidence="2" id="KW-0520">NAD</keyword>
<accession>A0A1G5H1T8</accession>
<sequence length="435" mass="48648">MKYKLKERILKKNAHICIIGLGYVGLPLAIELGKSGFSITGVDHNASRVEAVNKGENYILDTNISELKELVNSKKLRAIKDFSMVKNIDIYVICVPTGLTKNLVPDLQHVISVAKDISNNLKKGQLICIESTIFPGTTEEIVLPILESTGLKAEKDFYLIHSPERIDPGNQKYSTKNISKIVGGVGPDSLELGEIFYSHIIEKVIPVSSVRVAELAKVHENTFRAINIALVNELAMLCDKMDISVWEVLDAAFTKPFGIMAFYPGPGVGGHCIPIDPHYLEWKAREYNFITKFIGAAGEINRKMPEFVREKVMRTLNKIGIAPSNSKILILGMAYKKDTRDYRESPVISLTEMLLKDGIDVSYHDPYVSQIDIASIQLKSVELNEKNIENANIVIIATDHSEIDYKWIVKTANKIIDTRNATKNILDREKNVILL</sequence>
<dbReference type="InterPro" id="IPR036291">
    <property type="entry name" value="NAD(P)-bd_dom_sf"/>
</dbReference>
<dbReference type="GO" id="GO:0016628">
    <property type="term" value="F:oxidoreductase activity, acting on the CH-CH group of donors, NAD or NADP as acceptor"/>
    <property type="evidence" value="ECO:0007669"/>
    <property type="project" value="InterPro"/>
</dbReference>
<comment type="similarity">
    <text evidence="3">Belongs to the UDP-glucose/GDP-mannose dehydrogenase family.</text>
</comment>
<dbReference type="InterPro" id="IPR008927">
    <property type="entry name" value="6-PGluconate_DH-like_C_sf"/>
</dbReference>
<evidence type="ECO:0000256" key="4">
    <source>
        <dbReference type="SAM" id="Phobius"/>
    </source>
</evidence>
<evidence type="ECO:0000259" key="5">
    <source>
        <dbReference type="SMART" id="SM00984"/>
    </source>
</evidence>
<dbReference type="SUPFAM" id="SSF51735">
    <property type="entry name" value="NAD(P)-binding Rossmann-fold domains"/>
    <property type="match status" value="1"/>
</dbReference>
<dbReference type="InterPro" id="IPR036220">
    <property type="entry name" value="UDP-Glc/GDP-Man_DH_C_sf"/>
</dbReference>
<evidence type="ECO:0000313" key="7">
    <source>
        <dbReference type="Proteomes" id="UP000198636"/>
    </source>
</evidence>
<dbReference type="OrthoDB" id="9803238at2"/>
<evidence type="ECO:0000256" key="1">
    <source>
        <dbReference type="ARBA" id="ARBA00023002"/>
    </source>
</evidence>
<dbReference type="STRING" id="1120976.SAMN03080606_01876"/>
<feature type="domain" description="UDP-glucose/GDP-mannose dehydrogenase C-terminal" evidence="5">
    <location>
        <begin position="329"/>
        <end position="424"/>
    </location>
</feature>